<dbReference type="CDD" id="cd06464">
    <property type="entry name" value="ACD_sHsps-like"/>
    <property type="match status" value="1"/>
</dbReference>
<feature type="domain" description="SHSP" evidence="3">
    <location>
        <begin position="37"/>
        <end position="148"/>
    </location>
</feature>
<gene>
    <name evidence="4" type="ORF">ENO59_02660</name>
</gene>
<dbReference type="PROSITE" id="PS01031">
    <property type="entry name" value="SHSP"/>
    <property type="match status" value="1"/>
</dbReference>
<name>A0A7V2AZC9_RHOMR</name>
<proteinExistence type="inferred from homology"/>
<dbReference type="Pfam" id="PF00011">
    <property type="entry name" value="HSP20"/>
    <property type="match status" value="1"/>
</dbReference>
<evidence type="ECO:0000259" key="3">
    <source>
        <dbReference type="PROSITE" id="PS01031"/>
    </source>
</evidence>
<dbReference type="AlphaFoldDB" id="A0A7V2AZC9"/>
<reference evidence="4" key="1">
    <citation type="journal article" date="2020" name="mSystems">
        <title>Genome- and Community-Level Interaction Insights into Carbon Utilization and Element Cycling Functions of Hydrothermarchaeota in Hydrothermal Sediment.</title>
        <authorList>
            <person name="Zhou Z."/>
            <person name="Liu Y."/>
            <person name="Xu W."/>
            <person name="Pan J."/>
            <person name="Luo Z.H."/>
            <person name="Li M."/>
        </authorList>
    </citation>
    <scope>NUCLEOTIDE SEQUENCE [LARGE SCALE GENOMIC DNA]</scope>
    <source>
        <strain evidence="4">SpSt-143</strain>
    </source>
</reference>
<dbReference type="InterPro" id="IPR031107">
    <property type="entry name" value="Small_HSP"/>
</dbReference>
<dbReference type="Gene3D" id="2.60.40.790">
    <property type="match status" value="1"/>
</dbReference>
<evidence type="ECO:0000256" key="2">
    <source>
        <dbReference type="RuleBase" id="RU003616"/>
    </source>
</evidence>
<sequence length="148" mass="17286">MAEVMRYTSPTSLLGELQREVDRLFENFFGNWLRSEITSAVWTPTVDVLETDDAYFIYVDLPGVNRDQVTLTFEEGTLTISGERPSQLETHKDAQYHRMERWHGRFFRSLHLGPNVDPEKIKARFENGILVIEASKREERKPVRVKIS</sequence>
<comment type="caution">
    <text evidence="4">The sequence shown here is derived from an EMBL/GenBank/DDBJ whole genome shotgun (WGS) entry which is preliminary data.</text>
</comment>
<comment type="similarity">
    <text evidence="1 2">Belongs to the small heat shock protein (HSP20) family.</text>
</comment>
<dbReference type="SUPFAM" id="SSF49764">
    <property type="entry name" value="HSP20-like chaperones"/>
    <property type="match status" value="1"/>
</dbReference>
<protein>
    <submittedName>
        <fullName evidence="4">Hsp20/alpha crystallin family protein</fullName>
    </submittedName>
</protein>
<dbReference type="InterPro" id="IPR008978">
    <property type="entry name" value="HSP20-like_chaperone"/>
</dbReference>
<organism evidence="4">
    <name type="scientific">Rhodothermus marinus</name>
    <name type="common">Rhodothermus obamensis</name>
    <dbReference type="NCBI Taxonomy" id="29549"/>
    <lineage>
        <taxon>Bacteria</taxon>
        <taxon>Pseudomonadati</taxon>
        <taxon>Rhodothermota</taxon>
        <taxon>Rhodothermia</taxon>
        <taxon>Rhodothermales</taxon>
        <taxon>Rhodothermaceae</taxon>
        <taxon>Rhodothermus</taxon>
    </lineage>
</organism>
<dbReference type="InterPro" id="IPR002068">
    <property type="entry name" value="A-crystallin/Hsp20_dom"/>
</dbReference>
<evidence type="ECO:0000313" key="4">
    <source>
        <dbReference type="EMBL" id="HER95410.1"/>
    </source>
</evidence>
<dbReference type="PANTHER" id="PTHR11527">
    <property type="entry name" value="HEAT-SHOCK PROTEIN 20 FAMILY MEMBER"/>
    <property type="match status" value="1"/>
</dbReference>
<evidence type="ECO:0000256" key="1">
    <source>
        <dbReference type="PROSITE-ProRule" id="PRU00285"/>
    </source>
</evidence>
<dbReference type="EMBL" id="DSGB01000003">
    <property type="protein sequence ID" value="HER95410.1"/>
    <property type="molecule type" value="Genomic_DNA"/>
</dbReference>
<accession>A0A7V2AZC9</accession>